<name>A0ABM8T8Y8_9BURK</name>
<evidence type="ECO:0000313" key="1">
    <source>
        <dbReference type="EMBL" id="CAE6871109.1"/>
    </source>
</evidence>
<protein>
    <submittedName>
        <fullName evidence="1">Uncharacterized protein</fullName>
    </submittedName>
</protein>
<keyword evidence="2" id="KW-1185">Reference proteome</keyword>
<accession>A0ABM8T8Y8</accession>
<dbReference type="EMBL" id="CAJNAU010000272">
    <property type="protein sequence ID" value="CAE6871109.1"/>
    <property type="molecule type" value="Genomic_DNA"/>
</dbReference>
<dbReference type="Proteomes" id="UP000674425">
    <property type="component" value="Unassembled WGS sequence"/>
</dbReference>
<gene>
    <name evidence="1" type="ORF">R69658_08157</name>
</gene>
<proteinExistence type="predicted"/>
<comment type="caution">
    <text evidence="1">The sequence shown here is derived from an EMBL/GenBank/DDBJ whole genome shotgun (WGS) entry which is preliminary data.</text>
</comment>
<organism evidence="1 2">
    <name type="scientific">Paraburkholderia aspalathi</name>
    <dbReference type="NCBI Taxonomy" id="1324617"/>
    <lineage>
        <taxon>Bacteria</taxon>
        <taxon>Pseudomonadati</taxon>
        <taxon>Pseudomonadota</taxon>
        <taxon>Betaproteobacteria</taxon>
        <taxon>Burkholderiales</taxon>
        <taxon>Burkholderiaceae</taxon>
        <taxon>Paraburkholderia</taxon>
    </lineage>
</organism>
<evidence type="ECO:0000313" key="2">
    <source>
        <dbReference type="Proteomes" id="UP000674425"/>
    </source>
</evidence>
<reference evidence="1 2" key="1">
    <citation type="submission" date="2021-02" db="EMBL/GenBank/DDBJ databases">
        <authorList>
            <person name="Vanwijnsberghe S."/>
        </authorList>
    </citation>
    <scope>NUCLEOTIDE SEQUENCE [LARGE SCALE GENOMIC DNA]</scope>
    <source>
        <strain evidence="1 2">R-69658</strain>
    </source>
</reference>
<sequence>MGDTVIRKQVIRQRGLFEEASNERLLPTETLSEVVTQLTLLMQSVIDAIEMEVRDEQDPR</sequence>